<dbReference type="GO" id="GO:0005654">
    <property type="term" value="C:nucleoplasm"/>
    <property type="evidence" value="ECO:0007669"/>
    <property type="project" value="TreeGrafter"/>
</dbReference>
<evidence type="ECO:0000313" key="2">
    <source>
        <dbReference type="EMBL" id="CAD8770316.1"/>
    </source>
</evidence>
<name>A0A7S0UVI9_9CHLO</name>
<feature type="compositionally biased region" description="Polar residues" evidence="1">
    <location>
        <begin position="130"/>
        <end position="140"/>
    </location>
</feature>
<reference evidence="2" key="1">
    <citation type="submission" date="2021-01" db="EMBL/GenBank/DDBJ databases">
        <authorList>
            <person name="Corre E."/>
            <person name="Pelletier E."/>
            <person name="Niang G."/>
            <person name="Scheremetjew M."/>
            <person name="Finn R."/>
            <person name="Kale V."/>
            <person name="Holt S."/>
            <person name="Cochrane G."/>
            <person name="Meng A."/>
            <person name="Brown T."/>
            <person name="Cohen L."/>
        </authorList>
    </citation>
    <scope>NUCLEOTIDE SEQUENCE</scope>
    <source>
        <strain evidence="2">SAG 63-3</strain>
    </source>
</reference>
<feature type="region of interest" description="Disordered" evidence="1">
    <location>
        <begin position="94"/>
        <end position="148"/>
    </location>
</feature>
<dbReference type="GO" id="GO:0006401">
    <property type="term" value="P:RNA catabolic process"/>
    <property type="evidence" value="ECO:0007669"/>
    <property type="project" value="TreeGrafter"/>
</dbReference>
<feature type="region of interest" description="Disordered" evidence="1">
    <location>
        <begin position="327"/>
        <end position="354"/>
    </location>
</feature>
<evidence type="ECO:0000256" key="1">
    <source>
        <dbReference type="SAM" id="MobiDB-lite"/>
    </source>
</evidence>
<feature type="compositionally biased region" description="Low complexity" evidence="1">
    <location>
        <begin position="94"/>
        <end position="105"/>
    </location>
</feature>
<accession>A0A7S0UVI9</accession>
<protein>
    <submittedName>
        <fullName evidence="2">Uncharacterized protein</fullName>
    </submittedName>
</protein>
<dbReference type="Gene3D" id="2.20.25.530">
    <property type="match status" value="1"/>
</dbReference>
<proteinExistence type="predicted"/>
<feature type="non-terminal residue" evidence="2">
    <location>
        <position position="374"/>
    </location>
</feature>
<dbReference type="PANTHER" id="PTHR13383:SF11">
    <property type="entry name" value="RIBONUCLEASE H2 SUBUNIT B"/>
    <property type="match status" value="1"/>
</dbReference>
<dbReference type="GO" id="GO:0032299">
    <property type="term" value="C:ribonuclease H2 complex"/>
    <property type="evidence" value="ECO:0007669"/>
    <property type="project" value="InterPro"/>
</dbReference>
<dbReference type="PANTHER" id="PTHR13383">
    <property type="entry name" value="RIBONUCLEASE H2 SUBUNIT B"/>
    <property type="match status" value="1"/>
</dbReference>
<dbReference type="Gene3D" id="1.10.20.120">
    <property type="match status" value="1"/>
</dbReference>
<dbReference type="AlphaFoldDB" id="A0A7S0UVI9"/>
<dbReference type="EMBL" id="HBFM01010573">
    <property type="protein sequence ID" value="CAD8770316.1"/>
    <property type="molecule type" value="Transcribed_RNA"/>
</dbReference>
<organism evidence="2">
    <name type="scientific">Polytomella parva</name>
    <dbReference type="NCBI Taxonomy" id="51329"/>
    <lineage>
        <taxon>Eukaryota</taxon>
        <taxon>Viridiplantae</taxon>
        <taxon>Chlorophyta</taxon>
        <taxon>core chlorophytes</taxon>
        <taxon>Chlorophyceae</taxon>
        <taxon>CS clade</taxon>
        <taxon>Chlamydomonadales</taxon>
        <taxon>Chlamydomonadaceae</taxon>
        <taxon>Polytomella</taxon>
    </lineage>
</organism>
<dbReference type="InterPro" id="IPR040456">
    <property type="entry name" value="RNase_H2_suB"/>
</dbReference>
<sequence length="374" mass="40753">MKANRVLILHDESAGSELRENQFIDTLNLPHPKTGESQAYLIKDGILQELNCSKLMYGCWSINEKLIADGTLYLATPIDPLFVLLPYLDGRPLSSGSSTTSKTGSNKVSIQSDLGHGNFPSKRLRRNTSRDVSNPSVHQNDNLDDDVDEANLFDDDLPHYTPTSKSRSVNNADALNSSFSLKQSTEKSGLFFRAADEIFVSPDFPDLHRLIHFLMNNTINGNPSLAPHLNSLLQLICDVKEIPGSSGIDSEDSSSTAPTRYYRLNELRTLAWLVCKVKQAQHALSMSSGQPASLASSVDFVSEYLNASWISKLKVAAGAAAATSAKDRAGNHSKMISNSGNDNDNNTSCNISHGEATSEVDPWLLNADELADVL</sequence>
<feature type="compositionally biased region" description="Low complexity" evidence="1">
    <location>
        <begin position="336"/>
        <end position="352"/>
    </location>
</feature>
<gene>
    <name evidence="2" type="ORF">PPAR00522_LOCUS6717</name>
</gene>